<gene>
    <name evidence="2" type="ORF">HBE96_08525</name>
</gene>
<dbReference type="Gene3D" id="1.10.260.40">
    <property type="entry name" value="lambda repressor-like DNA-binding domains"/>
    <property type="match status" value="1"/>
</dbReference>
<accession>A0A7Y0EFV9</accession>
<organism evidence="2 3">
    <name type="scientific">Clostridium muellerianum</name>
    <dbReference type="NCBI Taxonomy" id="2716538"/>
    <lineage>
        <taxon>Bacteria</taxon>
        <taxon>Bacillati</taxon>
        <taxon>Bacillota</taxon>
        <taxon>Clostridia</taxon>
        <taxon>Eubacteriales</taxon>
        <taxon>Clostridiaceae</taxon>
        <taxon>Clostridium</taxon>
    </lineage>
</organism>
<dbReference type="SUPFAM" id="SSF47413">
    <property type="entry name" value="lambda repressor-like DNA-binding domains"/>
    <property type="match status" value="1"/>
</dbReference>
<dbReference type="GO" id="GO:0003677">
    <property type="term" value="F:DNA binding"/>
    <property type="evidence" value="ECO:0007669"/>
    <property type="project" value="InterPro"/>
</dbReference>
<proteinExistence type="predicted"/>
<sequence>MATGATLRAVRKKIGLKQYELAEKYKISVRTLQDWELEVRIPPDYILNLLLTNIALDFGVDEVTRDTVCRARQTLESED</sequence>
<evidence type="ECO:0000313" key="3">
    <source>
        <dbReference type="Proteomes" id="UP000537131"/>
    </source>
</evidence>
<feature type="domain" description="HTH cro/C1-type" evidence="1">
    <location>
        <begin position="7"/>
        <end position="42"/>
    </location>
</feature>
<evidence type="ECO:0000259" key="1">
    <source>
        <dbReference type="PROSITE" id="PS50943"/>
    </source>
</evidence>
<comment type="caution">
    <text evidence="2">The sequence shown here is derived from an EMBL/GenBank/DDBJ whole genome shotgun (WGS) entry which is preliminary data.</text>
</comment>
<dbReference type="RefSeq" id="WP_169297338.1">
    <property type="nucleotide sequence ID" value="NZ_JABBNI010000014.1"/>
</dbReference>
<protein>
    <submittedName>
        <fullName evidence="2">Helix-turn-helix domain-containing protein</fullName>
    </submittedName>
</protein>
<evidence type="ECO:0000313" key="2">
    <source>
        <dbReference type="EMBL" id="NMM62739.1"/>
    </source>
</evidence>
<dbReference type="AlphaFoldDB" id="A0A7Y0EFV9"/>
<name>A0A7Y0EFV9_9CLOT</name>
<keyword evidence="3" id="KW-1185">Reference proteome</keyword>
<dbReference type="Proteomes" id="UP000537131">
    <property type="component" value="Unassembled WGS sequence"/>
</dbReference>
<dbReference type="InterPro" id="IPR001387">
    <property type="entry name" value="Cro/C1-type_HTH"/>
</dbReference>
<dbReference type="PROSITE" id="PS50943">
    <property type="entry name" value="HTH_CROC1"/>
    <property type="match status" value="1"/>
</dbReference>
<dbReference type="EMBL" id="JABBNI010000014">
    <property type="protein sequence ID" value="NMM62739.1"/>
    <property type="molecule type" value="Genomic_DNA"/>
</dbReference>
<dbReference type="Pfam" id="PF01381">
    <property type="entry name" value="HTH_3"/>
    <property type="match status" value="1"/>
</dbReference>
<dbReference type="CDD" id="cd00093">
    <property type="entry name" value="HTH_XRE"/>
    <property type="match status" value="1"/>
</dbReference>
<reference evidence="2 3" key="1">
    <citation type="submission" date="2020-06" db="EMBL/GenBank/DDBJ databases">
        <title>Complete Genome Sequence of Clostridium muelleri sp. nov. P21T, an Acid-Alcohol Producing Acetogen Isolated from Old Hay.</title>
        <authorList>
            <person name="Duncan K.E."/>
            <person name="Tanner R.S."/>
        </authorList>
    </citation>
    <scope>NUCLEOTIDE SEQUENCE [LARGE SCALE GENOMIC DNA]</scope>
    <source>
        <strain evidence="2 3">P21</strain>
    </source>
</reference>
<dbReference type="InterPro" id="IPR010982">
    <property type="entry name" value="Lambda_DNA-bd_dom_sf"/>
</dbReference>